<evidence type="ECO:0000313" key="2">
    <source>
        <dbReference type="Proteomes" id="UP001148629"/>
    </source>
</evidence>
<gene>
    <name evidence="1" type="ORF">NM208_g6923</name>
</gene>
<keyword evidence="2" id="KW-1185">Reference proteome</keyword>
<sequence length="503" mass="55193">MLLPRTFIWGILASLVSGRDLNRSDELLIHSPNFSVWGSYAANVTTPVRQFLGIPYAEPPVGEHRFKPPKTKTPYQETLNATAFGSVCMQYDTGAPSVFSEYLPGQRVSVGMSENCLTLNIWAPQASDIGDELLPVLIWIPGGALVSGGSAVPNTNGARFVESQKIIIVSLNYRVNIFGFPGAAGLDGRHLNPGLLDQRKAVEWIYDNIAYFGGDPTKMTLFGQSAGGSSTDFWTYAWPDDPLVRGFIVMSGAVGNNQFAMNRTDNFTYIAEQVGCGDMSKDDQLRCMQEANGTEIIEVYNKYNASENEGAMLAFGAMADDETIFTNWTERRDRGLVSRLPMLVGSTSNDYSSLYSPFDGSAPNQTEVDLLTDEVFNCRARIASQARHNLNSSIWRYRYYGEWPNLNPLPWLGAYHASDIPMVFGTSDLYGGSNTPEEADWSKYMQAAWAAFTKDPKHGLTRLGWPMYNEDEKTLVKLGVDGSARVVLAPGSEGDEGCGPGVG</sequence>
<dbReference type="Proteomes" id="UP001148629">
    <property type="component" value="Unassembled WGS sequence"/>
</dbReference>
<name>A0ACC1SB53_9HYPO</name>
<reference evidence="1" key="1">
    <citation type="submission" date="2022-08" db="EMBL/GenBank/DDBJ databases">
        <title>Genome Sequence of Fusarium decemcellulare.</title>
        <authorList>
            <person name="Buettner E."/>
        </authorList>
    </citation>
    <scope>NUCLEOTIDE SEQUENCE</scope>
    <source>
        <strain evidence="1">Babe19</strain>
    </source>
</reference>
<dbReference type="EMBL" id="JANRMS010000674">
    <property type="protein sequence ID" value="KAJ3535946.1"/>
    <property type="molecule type" value="Genomic_DNA"/>
</dbReference>
<organism evidence="1 2">
    <name type="scientific">Fusarium decemcellulare</name>
    <dbReference type="NCBI Taxonomy" id="57161"/>
    <lineage>
        <taxon>Eukaryota</taxon>
        <taxon>Fungi</taxon>
        <taxon>Dikarya</taxon>
        <taxon>Ascomycota</taxon>
        <taxon>Pezizomycotina</taxon>
        <taxon>Sordariomycetes</taxon>
        <taxon>Hypocreomycetidae</taxon>
        <taxon>Hypocreales</taxon>
        <taxon>Nectriaceae</taxon>
        <taxon>Fusarium</taxon>
        <taxon>Fusarium decemcellulare species complex</taxon>
    </lineage>
</organism>
<comment type="caution">
    <text evidence="1">The sequence shown here is derived from an EMBL/GenBank/DDBJ whole genome shotgun (WGS) entry which is preliminary data.</text>
</comment>
<proteinExistence type="predicted"/>
<protein>
    <submittedName>
        <fullName evidence="1">Uncharacterized protein</fullName>
    </submittedName>
</protein>
<accession>A0ACC1SB53</accession>
<evidence type="ECO:0000313" key="1">
    <source>
        <dbReference type="EMBL" id="KAJ3535946.1"/>
    </source>
</evidence>